<reference evidence="6" key="1">
    <citation type="submission" date="2015-10" db="EMBL/GenBank/DDBJ databases">
        <title>Complete Genome Sequence of Aeromonas schubertii strain WL1483.</title>
        <authorList>
            <person name="Liu L."/>
        </authorList>
    </citation>
    <scope>NUCLEOTIDE SEQUENCE [LARGE SCALE GENOMIC DNA]</scope>
    <source>
        <strain evidence="6">WL1483</strain>
    </source>
</reference>
<gene>
    <name evidence="5" type="primary">gph</name>
    <name evidence="5" type="ORF">WL1483_1320</name>
</gene>
<name>A0A0S2SGB3_9GAMM</name>
<dbReference type="InterPro" id="IPR036412">
    <property type="entry name" value="HAD-like_sf"/>
</dbReference>
<accession>A0A0S2SGB3</accession>
<dbReference type="InterPro" id="IPR023198">
    <property type="entry name" value="PGP-like_dom2"/>
</dbReference>
<evidence type="ECO:0000313" key="5">
    <source>
        <dbReference type="EMBL" id="ALP40739.1"/>
    </source>
</evidence>
<keyword evidence="1" id="KW-0479">Metal-binding</keyword>
<protein>
    <submittedName>
        <fullName evidence="5">Phosphoglycolate phosphatase</fullName>
    </submittedName>
</protein>
<dbReference type="SUPFAM" id="SSF56784">
    <property type="entry name" value="HAD-like"/>
    <property type="match status" value="1"/>
</dbReference>
<dbReference type="SFLD" id="SFLDG01135">
    <property type="entry name" value="C1.5.6:_HAD__Beta-PGM__Phospha"/>
    <property type="match status" value="1"/>
</dbReference>
<evidence type="ECO:0000256" key="1">
    <source>
        <dbReference type="ARBA" id="ARBA00022723"/>
    </source>
</evidence>
<dbReference type="GO" id="GO:0008967">
    <property type="term" value="F:phosphoglycolate phosphatase activity"/>
    <property type="evidence" value="ECO:0007669"/>
    <property type="project" value="TreeGrafter"/>
</dbReference>
<keyword evidence="4" id="KW-0119">Carbohydrate metabolism</keyword>
<dbReference type="PATRIC" id="fig|652.5.peg.2319"/>
<dbReference type="InterPro" id="IPR006439">
    <property type="entry name" value="HAD-SF_hydro_IA"/>
</dbReference>
<dbReference type="Proteomes" id="UP000058114">
    <property type="component" value="Chromosome"/>
</dbReference>
<dbReference type="PANTHER" id="PTHR43434:SF23">
    <property type="entry name" value="PHOSPHOGLYCOLATE PHOSPHATASE"/>
    <property type="match status" value="1"/>
</dbReference>
<dbReference type="Gene3D" id="3.40.50.1000">
    <property type="entry name" value="HAD superfamily/HAD-like"/>
    <property type="match status" value="1"/>
</dbReference>
<sequence length="222" mass="24061">MSPLHAVLFDLDGTLLDTAPDLGAAVNHVLVQEGFAPLSEAVIRQTTSHGALGLLRAGLGDELLEELGASRLRTALLDYYAAHLCLGTRPFEGMVELVHWLEEQAMSWGIVTNKPGFLTDPLLAQLPELKGCAVAVSADTLPVRKPDPAPMFYACDKLGVAPAHTLYVGDHVRDIEAGRNAGMVTAVAGWGYLDEHDDSALWQADLHFDTVQALHHWLRLSR</sequence>
<evidence type="ECO:0000256" key="2">
    <source>
        <dbReference type="ARBA" id="ARBA00022801"/>
    </source>
</evidence>
<keyword evidence="2" id="KW-0378">Hydrolase</keyword>
<dbReference type="Gene3D" id="1.10.150.240">
    <property type="entry name" value="Putative phosphatase, domain 2"/>
    <property type="match status" value="1"/>
</dbReference>
<dbReference type="GO" id="GO:0006281">
    <property type="term" value="P:DNA repair"/>
    <property type="evidence" value="ECO:0007669"/>
    <property type="project" value="TreeGrafter"/>
</dbReference>
<dbReference type="SFLD" id="SFLDG01129">
    <property type="entry name" value="C1.5:_HAD__Beta-PGM__Phosphata"/>
    <property type="match status" value="1"/>
</dbReference>
<dbReference type="SFLD" id="SFLDS00003">
    <property type="entry name" value="Haloacid_Dehalogenase"/>
    <property type="match status" value="1"/>
</dbReference>
<keyword evidence="3" id="KW-0460">Magnesium</keyword>
<dbReference type="GO" id="GO:0046872">
    <property type="term" value="F:metal ion binding"/>
    <property type="evidence" value="ECO:0007669"/>
    <property type="project" value="UniProtKB-KW"/>
</dbReference>
<dbReference type="NCBIfam" id="TIGR01549">
    <property type="entry name" value="HAD-SF-IA-v1"/>
    <property type="match status" value="1"/>
</dbReference>
<dbReference type="InterPro" id="IPR041492">
    <property type="entry name" value="HAD_2"/>
</dbReference>
<proteinExistence type="predicted"/>
<reference evidence="5 6" key="2">
    <citation type="journal article" date="2016" name="Genome Announc.">
        <title>Complete Genome Sequence of the Highly Virulent Aeromonas schubertii Strain WL1483, Isolated from Diseased Snakehead Fish (Channa argus) in China.</title>
        <authorList>
            <person name="Liu L."/>
            <person name="Li N."/>
            <person name="Zhang D."/>
            <person name="Fu X."/>
            <person name="Shi C."/>
            <person name="Lin Q."/>
            <person name="Hao G."/>
        </authorList>
    </citation>
    <scope>NUCLEOTIDE SEQUENCE [LARGE SCALE GENOMIC DNA]</scope>
    <source>
        <strain evidence="5 6">WL1483</strain>
    </source>
</reference>
<evidence type="ECO:0000256" key="4">
    <source>
        <dbReference type="ARBA" id="ARBA00023277"/>
    </source>
</evidence>
<dbReference type="AlphaFoldDB" id="A0A0S2SGB3"/>
<organism evidence="5 6">
    <name type="scientific">Aeromonas schubertii</name>
    <dbReference type="NCBI Taxonomy" id="652"/>
    <lineage>
        <taxon>Bacteria</taxon>
        <taxon>Pseudomonadati</taxon>
        <taxon>Pseudomonadota</taxon>
        <taxon>Gammaproteobacteria</taxon>
        <taxon>Aeromonadales</taxon>
        <taxon>Aeromonadaceae</taxon>
        <taxon>Aeromonas</taxon>
    </lineage>
</organism>
<dbReference type="EMBL" id="CP013067">
    <property type="protein sequence ID" value="ALP40739.1"/>
    <property type="molecule type" value="Genomic_DNA"/>
</dbReference>
<dbReference type="Pfam" id="PF13419">
    <property type="entry name" value="HAD_2"/>
    <property type="match status" value="1"/>
</dbReference>
<dbReference type="GO" id="GO:0005829">
    <property type="term" value="C:cytosol"/>
    <property type="evidence" value="ECO:0007669"/>
    <property type="project" value="TreeGrafter"/>
</dbReference>
<dbReference type="PRINTS" id="PR00413">
    <property type="entry name" value="HADHALOGNASE"/>
</dbReference>
<dbReference type="KEGG" id="asr:WL1483_1320"/>
<dbReference type="PANTHER" id="PTHR43434">
    <property type="entry name" value="PHOSPHOGLYCOLATE PHOSPHATASE"/>
    <property type="match status" value="1"/>
</dbReference>
<evidence type="ECO:0000313" key="6">
    <source>
        <dbReference type="Proteomes" id="UP000058114"/>
    </source>
</evidence>
<evidence type="ECO:0000256" key="3">
    <source>
        <dbReference type="ARBA" id="ARBA00022842"/>
    </source>
</evidence>
<dbReference type="InterPro" id="IPR023214">
    <property type="entry name" value="HAD_sf"/>
</dbReference>
<dbReference type="InterPro" id="IPR050155">
    <property type="entry name" value="HAD-like_hydrolase_sf"/>
</dbReference>
<dbReference type="RefSeq" id="WP_060586242.1">
    <property type="nucleotide sequence ID" value="NZ_CP013067.1"/>
</dbReference>